<evidence type="ECO:0000256" key="7">
    <source>
        <dbReference type="SAM" id="SignalP"/>
    </source>
</evidence>
<dbReference type="GO" id="GO:0005549">
    <property type="term" value="F:odorant binding"/>
    <property type="evidence" value="ECO:0007669"/>
    <property type="project" value="InterPro"/>
</dbReference>
<comment type="subcellular location">
    <subcellularLocation>
        <location evidence="1">Secreted</location>
    </subcellularLocation>
</comment>
<evidence type="ECO:0000256" key="1">
    <source>
        <dbReference type="ARBA" id="ARBA00004613"/>
    </source>
</evidence>
<dbReference type="GO" id="GO:0005615">
    <property type="term" value="C:extracellular space"/>
    <property type="evidence" value="ECO:0007669"/>
    <property type="project" value="TreeGrafter"/>
</dbReference>
<proteinExistence type="inferred from homology"/>
<dbReference type="PANTHER" id="PTHR11857:SF43">
    <property type="entry name" value="GEO07291P1-RELATED"/>
    <property type="match status" value="1"/>
</dbReference>
<feature type="chain" id="PRO_5002092377" evidence="7">
    <location>
        <begin position="20"/>
        <end position="151"/>
    </location>
</feature>
<reference evidence="8" key="1">
    <citation type="submission" date="2013-07" db="EMBL/GenBank/DDBJ databases">
        <title>LoOBP.</title>
        <authorList>
            <person name="Yuan X."/>
            <person name="Zhu Z."/>
            <person name="Zhou Y."/>
            <person name="Cheng J."/>
            <person name="Zhou W."/>
            <person name="Liu S."/>
        </authorList>
    </citation>
    <scope>NUCLEOTIDE SEQUENCE</scope>
</reference>
<dbReference type="PANTHER" id="PTHR11857">
    <property type="entry name" value="ODORANT BINDING PROTEIN-RELATED"/>
    <property type="match status" value="1"/>
</dbReference>
<evidence type="ECO:0000256" key="3">
    <source>
        <dbReference type="ARBA" id="ARBA00022525"/>
    </source>
</evidence>
<keyword evidence="5" id="KW-0325">Glycoprotein</keyword>
<dbReference type="GO" id="GO:0007608">
    <property type="term" value="P:sensory perception of smell"/>
    <property type="evidence" value="ECO:0007669"/>
    <property type="project" value="TreeGrafter"/>
</dbReference>
<evidence type="ECO:0000256" key="5">
    <source>
        <dbReference type="ARBA" id="ARBA00023180"/>
    </source>
</evidence>
<dbReference type="AlphaFoldDB" id="A0A0B4KZC6"/>
<protein>
    <submittedName>
        <fullName evidence="8">Odorant binding protein</fullName>
    </submittedName>
</protein>
<dbReference type="FunFam" id="1.10.238.20:FF:000001">
    <property type="entry name" value="General odorant-binding protein lush"/>
    <property type="match status" value="1"/>
</dbReference>
<organism evidence="8">
    <name type="scientific">Lissorhoptrus oryzophilus</name>
    <name type="common">rice water weevil</name>
    <dbReference type="NCBI Taxonomy" id="308863"/>
    <lineage>
        <taxon>Eukaryota</taxon>
        <taxon>Metazoa</taxon>
        <taxon>Ecdysozoa</taxon>
        <taxon>Arthropoda</taxon>
        <taxon>Hexapoda</taxon>
        <taxon>Insecta</taxon>
        <taxon>Pterygota</taxon>
        <taxon>Neoptera</taxon>
        <taxon>Endopterygota</taxon>
        <taxon>Coleoptera</taxon>
        <taxon>Polyphaga</taxon>
        <taxon>Cucujiformia</taxon>
        <taxon>Erirhinidae</taxon>
        <taxon>Erirhininae</taxon>
        <taxon>Lissorhoptrus</taxon>
    </lineage>
</organism>
<evidence type="ECO:0000256" key="6">
    <source>
        <dbReference type="ARBA" id="ARBA00056866"/>
    </source>
</evidence>
<name>A0A0B4KZC6_9CUCU</name>
<dbReference type="CDD" id="cd23992">
    <property type="entry name" value="PBP_GOBP"/>
    <property type="match status" value="1"/>
</dbReference>
<dbReference type="InterPro" id="IPR006170">
    <property type="entry name" value="PBP/GOBP"/>
</dbReference>
<evidence type="ECO:0000256" key="4">
    <source>
        <dbReference type="ARBA" id="ARBA00022729"/>
    </source>
</evidence>
<dbReference type="SMART" id="SM00708">
    <property type="entry name" value="PhBP"/>
    <property type="match status" value="1"/>
</dbReference>
<dbReference type="Pfam" id="PF01395">
    <property type="entry name" value="PBP_GOBP"/>
    <property type="match status" value="1"/>
</dbReference>
<comment type="function">
    <text evidence="6">May be a carrier protein for lipids.</text>
</comment>
<dbReference type="SMR" id="A0A0B4KZC6"/>
<dbReference type="InterPro" id="IPR036728">
    <property type="entry name" value="PBP_GOBP_sf"/>
</dbReference>
<dbReference type="SUPFAM" id="SSF47565">
    <property type="entry name" value="Insect pheromone/odorant-binding proteins"/>
    <property type="match status" value="1"/>
</dbReference>
<keyword evidence="4 7" id="KW-0732">Signal</keyword>
<dbReference type="EMBL" id="KF383275">
    <property type="protein sequence ID" value="AHE13793.1"/>
    <property type="molecule type" value="Genomic_DNA"/>
</dbReference>
<comment type="similarity">
    <text evidence="2">Belongs to the PBP/GOBP family.</text>
</comment>
<dbReference type="Gene3D" id="1.10.238.20">
    <property type="entry name" value="Pheromone/general odorant binding protein domain"/>
    <property type="match status" value="1"/>
</dbReference>
<evidence type="ECO:0000313" key="8">
    <source>
        <dbReference type="EMBL" id="AHE13793.1"/>
    </source>
</evidence>
<evidence type="ECO:0000256" key="2">
    <source>
        <dbReference type="ARBA" id="ARBA00008098"/>
    </source>
</evidence>
<keyword evidence="3" id="KW-0964">Secreted</keyword>
<feature type="signal peptide" evidence="7">
    <location>
        <begin position="1"/>
        <end position="19"/>
    </location>
</feature>
<accession>A0A0B4KZC6</accession>
<sequence>MNALVKLSVIFMVICVISCQDFTEEQRKKIIQNRQECINSTKVNPELIEKADLGEFSEDPALKCFTKCFYQKAGFVNDKGEVQKDVVEAKLPPQADKKKALEIVDKCQMKGKDPCETVYLIHKCYFEHTHPELKNKKVESSSDKGSQEKTN</sequence>
<gene>
    <name evidence="8" type="primary">OBP14</name>
</gene>